<dbReference type="PANTHER" id="PTHR22937">
    <property type="entry name" value="E3 UBIQUITIN-PROTEIN LIGASE RNF165"/>
    <property type="match status" value="1"/>
</dbReference>
<evidence type="ECO:0000256" key="4">
    <source>
        <dbReference type="ARBA" id="ARBA00022723"/>
    </source>
</evidence>
<feature type="region of interest" description="Disordered" evidence="8">
    <location>
        <begin position="508"/>
        <end position="534"/>
    </location>
</feature>
<accession>A0AAD1YTW6</accession>
<evidence type="ECO:0000256" key="7">
    <source>
        <dbReference type="ARBA" id="ARBA00022833"/>
    </source>
</evidence>
<evidence type="ECO:0000256" key="2">
    <source>
        <dbReference type="ARBA" id="ARBA00012483"/>
    </source>
</evidence>
<dbReference type="InterPro" id="IPR001841">
    <property type="entry name" value="Znf_RING"/>
</dbReference>
<dbReference type="InterPro" id="IPR013083">
    <property type="entry name" value="Znf_RING/FYVE/PHD"/>
</dbReference>
<evidence type="ECO:0000313" key="10">
    <source>
        <dbReference type="EMBL" id="CAI9755790.1"/>
    </source>
</evidence>
<reference evidence="10" key="1">
    <citation type="submission" date="2023-05" db="EMBL/GenBank/DDBJ databases">
        <authorList>
            <person name="Huff M."/>
        </authorList>
    </citation>
    <scope>NUCLEOTIDE SEQUENCE</scope>
</reference>
<dbReference type="AlphaFoldDB" id="A0AAD1YTW6"/>
<evidence type="ECO:0000313" key="11">
    <source>
        <dbReference type="Proteomes" id="UP000834106"/>
    </source>
</evidence>
<feature type="compositionally biased region" description="Low complexity" evidence="8">
    <location>
        <begin position="217"/>
        <end position="230"/>
    </location>
</feature>
<gene>
    <name evidence="10" type="ORF">FPE_LOCUS3221</name>
</gene>
<name>A0AAD1YTW6_9LAMI</name>
<comment type="catalytic activity">
    <reaction evidence="1">
        <text>S-ubiquitinyl-[E2 ubiquitin-conjugating enzyme]-L-cysteine + [acceptor protein]-L-lysine = [E2 ubiquitin-conjugating enzyme]-L-cysteine + N(6)-ubiquitinyl-[acceptor protein]-L-lysine.</text>
        <dbReference type="EC" id="2.3.2.27"/>
    </reaction>
</comment>
<evidence type="ECO:0000256" key="5">
    <source>
        <dbReference type="ARBA" id="ARBA00022771"/>
    </source>
</evidence>
<evidence type="ECO:0000256" key="3">
    <source>
        <dbReference type="ARBA" id="ARBA00022679"/>
    </source>
</evidence>
<evidence type="ECO:0000256" key="8">
    <source>
        <dbReference type="SAM" id="MobiDB-lite"/>
    </source>
</evidence>
<dbReference type="GO" id="GO:0008270">
    <property type="term" value="F:zinc ion binding"/>
    <property type="evidence" value="ECO:0007669"/>
    <property type="project" value="UniProtKB-KW"/>
</dbReference>
<feature type="compositionally biased region" description="Polar residues" evidence="8">
    <location>
        <begin position="202"/>
        <end position="216"/>
    </location>
</feature>
<keyword evidence="6" id="KW-0833">Ubl conjugation pathway</keyword>
<keyword evidence="11" id="KW-1185">Reference proteome</keyword>
<evidence type="ECO:0000259" key="9">
    <source>
        <dbReference type="Pfam" id="PF17123"/>
    </source>
</evidence>
<sequence length="826" mass="90764">MEESESRGLDFRSIAQSAALLAELLKITVLDIPSPLIWNLSGVFEHIKSDAGINQQMSWNNTQTSAQNQLSDYMMSSNADVAYLGHASHEEQALSGWNVGETSSSCAQNQSELNERKTEDGWPSFMSFHSGAAHTLDDGHYESSDILLLDNVDVNSNNNQTTDGSLLLQNSSYDIRNSDLNMGSGFADEEDDDCQVVERPNTFKSDGSSNGQMPFASSSSDPFGVSSGSGKYLMEESDGRPGCSLDGRRLSCKRKAFEGNVGQSSGTGSSTYFQHAERSLWHAVPATQAAMSSISMSAPIDDIIAIDVSDQDFLMERDIERDRELSTNPRLGLHVGGSASTSPLTLNASGTAESSRQNFCLQINDSNQQDSIPGNLFSTEANVGNTSFPSSQHSSRIRLRNHFFESRPVSTEENEGFHVSSGLHIPSLRRSRQSRWNETSSSRASSSSASAISGERDAVLYEETTTRSVPRNISEHPVFASASEMRNSSQNPLMRSTGGNINLAGNVASSSRAGSTSGVNSSTPNWSHRGSPQYPRRLSEIVRRSLLTSAGTESGSQTSNRALLHSAASQELAISSASDNHEHHLPNSRSAMLERHLDGAFGVPYSLRTLAASSEGRNSRLASEIRNVLDLMRRGEGLRFEDVMILDQSVLFGMADIHDRHRDMRLDVDNMSYEELLALEERIGNVCTGLSEETIISRLKQMKYQDLKIEGQVETEPCCICQEEYKDGEDLGTLECKHDFHVECLALIPLVKLFSSRRWMLPFEAYSVYLCMASLVNKFEENLRVYHGEERQRCQLLLPMTGEDFIGVKVVIRNSDKVVVGALVKG</sequence>
<keyword evidence="5" id="KW-0863">Zinc-finger</keyword>
<dbReference type="GO" id="GO:0061630">
    <property type="term" value="F:ubiquitin protein ligase activity"/>
    <property type="evidence" value="ECO:0007669"/>
    <property type="project" value="UniProtKB-EC"/>
</dbReference>
<evidence type="ECO:0000256" key="1">
    <source>
        <dbReference type="ARBA" id="ARBA00000900"/>
    </source>
</evidence>
<dbReference type="Proteomes" id="UP000834106">
    <property type="component" value="Chromosome 2"/>
</dbReference>
<dbReference type="EMBL" id="OU503037">
    <property type="protein sequence ID" value="CAI9755790.1"/>
    <property type="molecule type" value="Genomic_DNA"/>
</dbReference>
<feature type="domain" description="RING-type" evidence="9">
    <location>
        <begin position="718"/>
        <end position="745"/>
    </location>
</feature>
<dbReference type="PANTHER" id="PTHR22937:SF224">
    <property type="entry name" value="E3 UBIQUITIN-PROTEIN LIGASE MBR1-RELATED"/>
    <property type="match status" value="1"/>
</dbReference>
<feature type="compositionally biased region" description="Low complexity" evidence="8">
    <location>
        <begin position="440"/>
        <end position="453"/>
    </location>
</feature>
<feature type="region of interest" description="Disordered" evidence="8">
    <location>
        <begin position="202"/>
        <end position="241"/>
    </location>
</feature>
<feature type="compositionally biased region" description="Polar residues" evidence="8">
    <location>
        <begin position="508"/>
        <end position="530"/>
    </location>
</feature>
<feature type="region of interest" description="Disordered" evidence="8">
    <location>
        <begin position="428"/>
        <end position="457"/>
    </location>
</feature>
<dbReference type="SUPFAM" id="SSF57850">
    <property type="entry name" value="RING/U-box"/>
    <property type="match status" value="1"/>
</dbReference>
<proteinExistence type="predicted"/>
<dbReference type="Pfam" id="PF17123">
    <property type="entry name" value="zf-RING_11"/>
    <property type="match status" value="1"/>
</dbReference>
<keyword evidence="7" id="KW-0862">Zinc</keyword>
<dbReference type="InterPro" id="IPR045191">
    <property type="entry name" value="MBR1/2-like"/>
</dbReference>
<dbReference type="Gene3D" id="3.30.40.10">
    <property type="entry name" value="Zinc/RING finger domain, C3HC4 (zinc finger)"/>
    <property type="match status" value="1"/>
</dbReference>
<protein>
    <recommendedName>
        <fullName evidence="2">RING-type E3 ubiquitin transferase</fullName>
        <ecNumber evidence="2">2.3.2.27</ecNumber>
    </recommendedName>
</protein>
<keyword evidence="3" id="KW-0808">Transferase</keyword>
<organism evidence="10 11">
    <name type="scientific">Fraxinus pennsylvanica</name>
    <dbReference type="NCBI Taxonomy" id="56036"/>
    <lineage>
        <taxon>Eukaryota</taxon>
        <taxon>Viridiplantae</taxon>
        <taxon>Streptophyta</taxon>
        <taxon>Embryophyta</taxon>
        <taxon>Tracheophyta</taxon>
        <taxon>Spermatophyta</taxon>
        <taxon>Magnoliopsida</taxon>
        <taxon>eudicotyledons</taxon>
        <taxon>Gunneridae</taxon>
        <taxon>Pentapetalae</taxon>
        <taxon>asterids</taxon>
        <taxon>lamiids</taxon>
        <taxon>Lamiales</taxon>
        <taxon>Oleaceae</taxon>
        <taxon>Oleeae</taxon>
        <taxon>Fraxinus</taxon>
    </lineage>
</organism>
<evidence type="ECO:0000256" key="6">
    <source>
        <dbReference type="ARBA" id="ARBA00022786"/>
    </source>
</evidence>
<dbReference type="EC" id="2.3.2.27" evidence="2"/>
<keyword evidence="4" id="KW-0479">Metal-binding</keyword>